<evidence type="ECO:0000313" key="1">
    <source>
        <dbReference type="EMBL" id="MFL9927315.1"/>
    </source>
</evidence>
<reference evidence="1 2" key="1">
    <citation type="journal article" date="2024" name="Chem. Sci.">
        <title>Discovery of megapolipeptins by genome mining of a Burkholderiales bacteria collection.</title>
        <authorList>
            <person name="Paulo B.S."/>
            <person name="Recchia M.J.J."/>
            <person name="Lee S."/>
            <person name="Fergusson C.H."/>
            <person name="Romanowski S.B."/>
            <person name="Hernandez A."/>
            <person name="Krull N."/>
            <person name="Liu D.Y."/>
            <person name="Cavanagh H."/>
            <person name="Bos A."/>
            <person name="Gray C.A."/>
            <person name="Murphy B.T."/>
            <person name="Linington R.G."/>
            <person name="Eustaquio A.S."/>
        </authorList>
    </citation>
    <scope>NUCLEOTIDE SEQUENCE [LARGE SCALE GENOMIC DNA]</scope>
    <source>
        <strain evidence="1 2">RL21-008-BIB-A</strain>
    </source>
</reference>
<dbReference type="EMBL" id="JAQQFM010000014">
    <property type="protein sequence ID" value="MFL9927315.1"/>
    <property type="molecule type" value="Genomic_DNA"/>
</dbReference>
<name>A0ABW9AGT5_9BURK</name>
<dbReference type="RefSeq" id="WP_408160558.1">
    <property type="nucleotide sequence ID" value="NZ_JAQQFM010000014.1"/>
</dbReference>
<organism evidence="1 2">
    <name type="scientific">Herbaspirillum lusitanum</name>
    <dbReference type="NCBI Taxonomy" id="213312"/>
    <lineage>
        <taxon>Bacteria</taxon>
        <taxon>Pseudomonadati</taxon>
        <taxon>Pseudomonadota</taxon>
        <taxon>Betaproteobacteria</taxon>
        <taxon>Burkholderiales</taxon>
        <taxon>Oxalobacteraceae</taxon>
        <taxon>Herbaspirillum</taxon>
    </lineage>
</organism>
<dbReference type="Proteomes" id="UP001629246">
    <property type="component" value="Unassembled WGS sequence"/>
</dbReference>
<comment type="caution">
    <text evidence="1">The sequence shown here is derived from an EMBL/GenBank/DDBJ whole genome shotgun (WGS) entry which is preliminary data.</text>
</comment>
<protein>
    <submittedName>
        <fullName evidence="1">Uncharacterized protein</fullName>
    </submittedName>
</protein>
<proteinExistence type="predicted"/>
<accession>A0ABW9AGT5</accession>
<sequence length="70" mass="7995">MNHFMSGSKRSKRSLHQCPEMPFHKGFRGCEPEDAPPFHAPFLLPRRAHFDNKKRAATSGAARFYAALRP</sequence>
<keyword evidence="2" id="KW-1185">Reference proteome</keyword>
<evidence type="ECO:0000313" key="2">
    <source>
        <dbReference type="Proteomes" id="UP001629246"/>
    </source>
</evidence>
<gene>
    <name evidence="1" type="ORF">PQR62_23785</name>
</gene>